<keyword evidence="1" id="KW-1133">Transmembrane helix</keyword>
<dbReference type="OrthoDB" id="274718at2"/>
<protein>
    <recommendedName>
        <fullName evidence="2">Lnb N-terminal periplasmic domain-containing protein</fullName>
    </recommendedName>
</protein>
<evidence type="ECO:0000256" key="1">
    <source>
        <dbReference type="SAM" id="Phobius"/>
    </source>
</evidence>
<keyword evidence="4" id="KW-1185">Reference proteome</keyword>
<feature type="transmembrane region" description="Helical" evidence="1">
    <location>
        <begin position="12"/>
        <end position="33"/>
    </location>
</feature>
<keyword evidence="1" id="KW-0472">Membrane</keyword>
<evidence type="ECO:0000313" key="4">
    <source>
        <dbReference type="Proteomes" id="UP000051802"/>
    </source>
</evidence>
<dbReference type="InterPro" id="IPR025178">
    <property type="entry name" value="Lnb_N"/>
</dbReference>
<dbReference type="AlphaFoldDB" id="A0A0R0ACS9"/>
<accession>A0A0R0ACS9</accession>
<gene>
    <name evidence="3" type="ORF">ARC20_13835</name>
</gene>
<sequence>MKRERRGVRRHRVLRALLVLAALWGALAMYFLLRAGTPIRIGVGMIWCLMAAAGLHGLRPGRENWAMPGLFGVAFALLFGMWWKMPPRQDRDWADEVARTLEADVHGSRVTLRNVRNFDWRADGSALPRWETRTYDLDRLAGADLALSYWMGPAIAHTLVSFEFDDGQRVVFSLEIRKERDESFSALGGFFRQFEATLVAADERDILRVRTNVRGEDLYLYRLAIPPAQLRTLFLGYVAQARALAARPRWYNTLDNNCTTMVFDIARLIDPGLPLDYRLLLSGWFADYAFDHGGLQPGYDMATLRRLGQVTARARAAGDAPDFPARIRQGVPGE</sequence>
<evidence type="ECO:0000313" key="3">
    <source>
        <dbReference type="EMBL" id="KRG39249.1"/>
    </source>
</evidence>
<organism evidence="3 4">
    <name type="scientific">Stenotrophomonas panacihumi</name>
    <dbReference type="NCBI Taxonomy" id="676599"/>
    <lineage>
        <taxon>Bacteria</taxon>
        <taxon>Pseudomonadati</taxon>
        <taxon>Pseudomonadota</taxon>
        <taxon>Gammaproteobacteria</taxon>
        <taxon>Lysobacterales</taxon>
        <taxon>Lysobacteraceae</taxon>
        <taxon>Stenotrophomonas</taxon>
    </lineage>
</organism>
<dbReference type="STRING" id="676599.ARC20_13835"/>
<keyword evidence="1" id="KW-0812">Transmembrane</keyword>
<feature type="domain" description="Lnb N-terminal periplasmic" evidence="2">
    <location>
        <begin position="127"/>
        <end position="283"/>
    </location>
</feature>
<dbReference type="EMBL" id="LLXU01000108">
    <property type="protein sequence ID" value="KRG39249.1"/>
    <property type="molecule type" value="Genomic_DNA"/>
</dbReference>
<feature type="transmembrane region" description="Helical" evidence="1">
    <location>
        <begin position="39"/>
        <end position="58"/>
    </location>
</feature>
<dbReference type="RefSeq" id="WP_057648156.1">
    <property type="nucleotide sequence ID" value="NZ_LLXU01000108.1"/>
</dbReference>
<reference evidence="3 4" key="1">
    <citation type="submission" date="2015-10" db="EMBL/GenBank/DDBJ databases">
        <title>Genome sequencing and analysis of members of genus Stenotrophomonas.</title>
        <authorList>
            <person name="Patil P.P."/>
            <person name="Midha S."/>
            <person name="Patil P.B."/>
        </authorList>
    </citation>
    <scope>NUCLEOTIDE SEQUENCE [LARGE SCALE GENOMIC DNA]</scope>
    <source>
        <strain evidence="3 4">JCM 16536</strain>
    </source>
</reference>
<evidence type="ECO:0000259" key="2">
    <source>
        <dbReference type="Pfam" id="PF13387"/>
    </source>
</evidence>
<dbReference type="Pfam" id="PF13387">
    <property type="entry name" value="Lnb_N"/>
    <property type="match status" value="1"/>
</dbReference>
<name>A0A0R0ACS9_9GAMM</name>
<feature type="transmembrane region" description="Helical" evidence="1">
    <location>
        <begin position="65"/>
        <end position="83"/>
    </location>
</feature>
<comment type="caution">
    <text evidence="3">The sequence shown here is derived from an EMBL/GenBank/DDBJ whole genome shotgun (WGS) entry which is preliminary data.</text>
</comment>
<proteinExistence type="predicted"/>
<dbReference type="Proteomes" id="UP000051802">
    <property type="component" value="Unassembled WGS sequence"/>
</dbReference>